<keyword evidence="6" id="KW-0812">Transmembrane</keyword>
<comment type="catalytic activity">
    <reaction evidence="16">
        <text>tetracosanoate + ATP + CoA = tetracosanoyl-CoA + AMP + diphosphate</text>
        <dbReference type="Rhea" id="RHEA:33639"/>
        <dbReference type="ChEBI" id="CHEBI:30616"/>
        <dbReference type="ChEBI" id="CHEBI:31014"/>
        <dbReference type="ChEBI" id="CHEBI:33019"/>
        <dbReference type="ChEBI" id="CHEBI:57287"/>
        <dbReference type="ChEBI" id="CHEBI:65052"/>
        <dbReference type="ChEBI" id="CHEBI:456215"/>
    </reaction>
    <physiologicalReaction direction="left-to-right" evidence="16">
        <dbReference type="Rhea" id="RHEA:33640"/>
    </physiologicalReaction>
</comment>
<dbReference type="GO" id="GO:0005524">
    <property type="term" value="F:ATP binding"/>
    <property type="evidence" value="ECO:0007669"/>
    <property type="project" value="UniProtKB-KW"/>
</dbReference>
<dbReference type="PANTHER" id="PTHR43107:SF15">
    <property type="entry name" value="FATTY ACID TRANSPORT PROTEIN 3, ISOFORM A"/>
    <property type="match status" value="1"/>
</dbReference>
<accession>A0A7M5X9A4</accession>
<dbReference type="FunFam" id="3.40.50.12780:FF:000019">
    <property type="entry name" value="Long-chain fatty acid transporter"/>
    <property type="match status" value="1"/>
</dbReference>
<evidence type="ECO:0000256" key="17">
    <source>
        <dbReference type="ARBA" id="ARBA00060276"/>
    </source>
</evidence>
<evidence type="ECO:0000313" key="22">
    <source>
        <dbReference type="Proteomes" id="UP000594262"/>
    </source>
</evidence>
<evidence type="ECO:0000259" key="20">
    <source>
        <dbReference type="Pfam" id="PF00501"/>
    </source>
</evidence>
<evidence type="ECO:0000256" key="8">
    <source>
        <dbReference type="ARBA" id="ARBA00022840"/>
    </source>
</evidence>
<dbReference type="Proteomes" id="UP000594262">
    <property type="component" value="Unplaced"/>
</dbReference>
<reference evidence="21" key="1">
    <citation type="submission" date="2021-01" db="UniProtKB">
        <authorList>
            <consortium name="EnsemblMetazoa"/>
        </authorList>
    </citation>
    <scope>IDENTIFICATION</scope>
</reference>
<dbReference type="GO" id="GO:0001579">
    <property type="term" value="P:medium-chain fatty acid transport"/>
    <property type="evidence" value="ECO:0007669"/>
    <property type="project" value="TreeGrafter"/>
</dbReference>
<keyword evidence="11" id="KW-0472">Membrane</keyword>
<dbReference type="PROSITE" id="PS00455">
    <property type="entry name" value="AMP_BINDING"/>
    <property type="match status" value="1"/>
</dbReference>
<keyword evidence="9" id="KW-1133">Transmembrane helix</keyword>
<evidence type="ECO:0000256" key="10">
    <source>
        <dbReference type="ARBA" id="ARBA00023055"/>
    </source>
</evidence>
<keyword evidence="22" id="KW-1185">Reference proteome</keyword>
<evidence type="ECO:0000256" key="15">
    <source>
        <dbReference type="ARBA" id="ARBA00046271"/>
    </source>
</evidence>
<dbReference type="RefSeq" id="XP_066920998.1">
    <property type="nucleotide sequence ID" value="XM_067064897.1"/>
</dbReference>
<dbReference type="Pfam" id="PF00501">
    <property type="entry name" value="AMP-binding"/>
    <property type="match status" value="1"/>
</dbReference>
<organism evidence="21 22">
    <name type="scientific">Clytia hemisphaerica</name>
    <dbReference type="NCBI Taxonomy" id="252671"/>
    <lineage>
        <taxon>Eukaryota</taxon>
        <taxon>Metazoa</taxon>
        <taxon>Cnidaria</taxon>
        <taxon>Hydrozoa</taxon>
        <taxon>Hydroidolina</taxon>
        <taxon>Leptothecata</taxon>
        <taxon>Obeliida</taxon>
        <taxon>Clytiidae</taxon>
        <taxon>Clytia</taxon>
    </lineage>
</organism>
<evidence type="ECO:0000256" key="9">
    <source>
        <dbReference type="ARBA" id="ARBA00022989"/>
    </source>
</evidence>
<evidence type="ECO:0000256" key="14">
    <source>
        <dbReference type="ARBA" id="ARBA00041297"/>
    </source>
</evidence>
<evidence type="ECO:0000256" key="5">
    <source>
        <dbReference type="ARBA" id="ARBA00022598"/>
    </source>
</evidence>
<evidence type="ECO:0000256" key="2">
    <source>
        <dbReference type="ARBA" id="ARBA00006432"/>
    </source>
</evidence>
<evidence type="ECO:0000256" key="12">
    <source>
        <dbReference type="ARBA" id="ARBA00023140"/>
    </source>
</evidence>
<keyword evidence="12" id="KW-0576">Peroxisome</keyword>
<feature type="domain" description="AMP-dependent synthetase/ligase" evidence="20">
    <location>
        <begin position="49"/>
        <end position="370"/>
    </location>
</feature>
<dbReference type="GO" id="GO:0044539">
    <property type="term" value="P:long-chain fatty acid import into cell"/>
    <property type="evidence" value="ECO:0007669"/>
    <property type="project" value="TreeGrafter"/>
</dbReference>
<dbReference type="SUPFAM" id="SSF56801">
    <property type="entry name" value="Acetyl-CoA synthetase-like"/>
    <property type="match status" value="1"/>
</dbReference>
<dbReference type="OrthoDB" id="288590at2759"/>
<evidence type="ECO:0000256" key="7">
    <source>
        <dbReference type="ARBA" id="ARBA00022741"/>
    </source>
</evidence>
<comment type="subcellular location">
    <subcellularLocation>
        <location evidence="1">Cell membrane</location>
        <topology evidence="1">Multi-pass membrane protein</topology>
    </subcellularLocation>
    <subcellularLocation>
        <location evidence="15">Peroxisome membrane</location>
    </subcellularLocation>
</comment>
<comment type="function">
    <text evidence="17">Acyl-CoA synthetase required for both the import of long chain fatty acids (LCFAs) (C14-C18) and the activation very long chain fatty acids (VLCFAs) (C20-C26) by esterification of the fatty acids into metabolically active CoA-thioesters for subsequent degradation or incorporation into phospholipids. The transport and fatty acyl-CoA synthetase activities are genetically separable and are thus independent activities. Esterifies VLCFAs in the peroxisome matrix. The VLCFAs are actively transported into peroxisomes by a PXA1-PXA2 heterodimeric transporter in the peroxisomal membrane.</text>
</comment>
<evidence type="ECO:0000256" key="18">
    <source>
        <dbReference type="ARBA" id="ARBA00068795"/>
    </source>
</evidence>
<dbReference type="AlphaFoldDB" id="A0A7M5X9A4"/>
<name>A0A7M5X9A4_9CNID</name>
<keyword evidence="4" id="KW-1003">Cell membrane</keyword>
<dbReference type="GO" id="GO:0005324">
    <property type="term" value="F:long-chain fatty acid transmembrane transporter activity"/>
    <property type="evidence" value="ECO:0007669"/>
    <property type="project" value="TreeGrafter"/>
</dbReference>
<comment type="catalytic activity">
    <reaction evidence="13">
        <text>a very long-chain fatty acid + ATP + CoA = a very long-chain fatty acyl-CoA + AMP + diphosphate</text>
        <dbReference type="Rhea" id="RHEA:54536"/>
        <dbReference type="ChEBI" id="CHEBI:30616"/>
        <dbReference type="ChEBI" id="CHEBI:33019"/>
        <dbReference type="ChEBI" id="CHEBI:57287"/>
        <dbReference type="ChEBI" id="CHEBI:58950"/>
        <dbReference type="ChEBI" id="CHEBI:138261"/>
        <dbReference type="ChEBI" id="CHEBI:456215"/>
    </reaction>
    <physiologicalReaction direction="left-to-right" evidence="13">
        <dbReference type="Rhea" id="RHEA:54537"/>
    </physiologicalReaction>
</comment>
<dbReference type="GeneID" id="136808366"/>
<evidence type="ECO:0000256" key="16">
    <source>
        <dbReference type="ARBA" id="ARBA00048666"/>
    </source>
</evidence>
<protein>
    <recommendedName>
        <fullName evidence="18">Very long-chain fatty acid transport protein</fullName>
    </recommendedName>
    <alternativeName>
        <fullName evidence="14">Long-chain-fatty-acid--CoA ligase</fullName>
    </alternativeName>
    <alternativeName>
        <fullName evidence="19">Very-long-chain acyl-CoA synthetase</fullName>
    </alternativeName>
</protein>
<evidence type="ECO:0000256" key="3">
    <source>
        <dbReference type="ARBA" id="ARBA00022448"/>
    </source>
</evidence>
<evidence type="ECO:0000256" key="1">
    <source>
        <dbReference type="ARBA" id="ARBA00004651"/>
    </source>
</evidence>
<keyword evidence="10" id="KW-0445">Lipid transport</keyword>
<evidence type="ECO:0000256" key="4">
    <source>
        <dbReference type="ARBA" id="ARBA00022475"/>
    </source>
</evidence>
<evidence type="ECO:0000313" key="21">
    <source>
        <dbReference type="EnsemblMetazoa" id="CLYHEMP019527.1"/>
    </source>
</evidence>
<proteinExistence type="inferred from homology"/>
<dbReference type="GO" id="GO:0090434">
    <property type="term" value="F:oleoyl-CoA ligase activity"/>
    <property type="evidence" value="ECO:0007669"/>
    <property type="project" value="TreeGrafter"/>
</dbReference>
<evidence type="ECO:0000256" key="6">
    <source>
        <dbReference type="ARBA" id="ARBA00022692"/>
    </source>
</evidence>
<dbReference type="Gene3D" id="3.30.300.30">
    <property type="match status" value="1"/>
</dbReference>
<dbReference type="Gene3D" id="3.40.50.12780">
    <property type="entry name" value="N-terminal domain of ligase-like"/>
    <property type="match status" value="1"/>
</dbReference>
<dbReference type="GO" id="GO:0005789">
    <property type="term" value="C:endoplasmic reticulum membrane"/>
    <property type="evidence" value="ECO:0007669"/>
    <property type="project" value="TreeGrafter"/>
</dbReference>
<dbReference type="GO" id="GO:0005886">
    <property type="term" value="C:plasma membrane"/>
    <property type="evidence" value="ECO:0007669"/>
    <property type="project" value="UniProtKB-SubCell"/>
</dbReference>
<dbReference type="GO" id="GO:0005778">
    <property type="term" value="C:peroxisomal membrane"/>
    <property type="evidence" value="ECO:0007669"/>
    <property type="project" value="UniProtKB-SubCell"/>
</dbReference>
<dbReference type="InterPro" id="IPR000873">
    <property type="entry name" value="AMP-dep_synth/lig_dom"/>
</dbReference>
<sequence length="611" mass="69293">MATSCGCCERWSIYRRTIRRDLRLVRIVAGLEKGIKRAIRRNHITSDIFDATALKHPNKIAVCSSDDLVQYTFTELKNLINQIANIFYDLGYRKNDVVILFMENRPEYVAFWLGLSKLGVVTSLVNYNLRRESLEHCIKVAGAKGIIFSAETEGALRDIQSELRGYEFYCYGSANRIKEATDLPELIESTSTSNPPRPDNLTFYDKLIYMYTSGTTGLPKPAVIRHTRFFFMVNGMASAFKVTEDDINYVALPLYHSNGGVGGIGMMIYKGSTVIVAKKFSASKFFQDCAYHGATMFNYIGETCRYLLAQPPSRFDRAHRLRLAIGNGLRPQIWAEFKDRFSIDLIGECYASTEGNANMINIDNRIGAVGFNSVIAPGFYPIRLIRVDRSNGEIERDENGMAIACEPGEAGELVGRVRNDPVHQFDGYVDKEATDKKIVHDIFVKGDSAFRSGDILLQDKEGYFYFQDRGGDTFRWKGENVGTAEVEGVITRILRMTDVVVYGVEIPGIEGRAGMACIADPDYIVDLVYLRNELLNKVPNYARPQFIRLSNGDAIEQTSTFKYKKVKLREEGFNPLKVVDDRLYFNNQRTGRYEVLDILAHQRIIDHHIRF</sequence>
<dbReference type="InterPro" id="IPR020845">
    <property type="entry name" value="AMP-binding_CS"/>
</dbReference>
<evidence type="ECO:0000256" key="19">
    <source>
        <dbReference type="ARBA" id="ARBA00078285"/>
    </source>
</evidence>
<evidence type="ECO:0000256" key="11">
    <source>
        <dbReference type="ARBA" id="ARBA00023136"/>
    </source>
</evidence>
<dbReference type="InterPro" id="IPR045851">
    <property type="entry name" value="AMP-bd_C_sf"/>
</dbReference>
<keyword evidence="3" id="KW-0813">Transport</keyword>
<evidence type="ECO:0000256" key="13">
    <source>
        <dbReference type="ARBA" id="ARBA00036527"/>
    </source>
</evidence>
<dbReference type="EnsemblMetazoa" id="CLYHEMT019527.1">
    <property type="protein sequence ID" value="CLYHEMP019527.1"/>
    <property type="gene ID" value="CLYHEMG019527"/>
</dbReference>
<keyword evidence="7" id="KW-0547">Nucleotide-binding</keyword>
<keyword evidence="8" id="KW-0067">ATP-binding</keyword>
<dbReference type="InterPro" id="IPR042099">
    <property type="entry name" value="ANL_N_sf"/>
</dbReference>
<keyword evidence="5" id="KW-0436">Ligase</keyword>
<dbReference type="PANTHER" id="PTHR43107">
    <property type="entry name" value="LONG-CHAIN FATTY ACID TRANSPORT PROTEIN"/>
    <property type="match status" value="1"/>
</dbReference>
<comment type="similarity">
    <text evidence="2">Belongs to the ATP-dependent AMP-binding enzyme family.</text>
</comment>